<name>A0ABS8N479_9CLOT</name>
<accession>A0ABS8N479</accession>
<dbReference type="Proteomes" id="UP001165422">
    <property type="component" value="Unassembled WGS sequence"/>
</dbReference>
<organism evidence="1 2">
    <name type="scientific">Clostridium aromativorans</name>
    <dbReference type="NCBI Taxonomy" id="2836848"/>
    <lineage>
        <taxon>Bacteria</taxon>
        <taxon>Bacillati</taxon>
        <taxon>Bacillota</taxon>
        <taxon>Clostridia</taxon>
        <taxon>Eubacteriales</taxon>
        <taxon>Clostridiaceae</taxon>
        <taxon>Clostridium</taxon>
    </lineage>
</organism>
<dbReference type="RefSeq" id="WP_150355771.1">
    <property type="nucleotide sequence ID" value="NZ_JAJJPB010000002.1"/>
</dbReference>
<gene>
    <name evidence="1" type="ORF">LN736_03315</name>
</gene>
<dbReference type="EMBL" id="JAJJPB010000002">
    <property type="protein sequence ID" value="MCC9293900.1"/>
    <property type="molecule type" value="Genomic_DNA"/>
</dbReference>
<keyword evidence="2" id="KW-1185">Reference proteome</keyword>
<proteinExistence type="predicted"/>
<protein>
    <submittedName>
        <fullName evidence="1">Uncharacterized protein</fullName>
    </submittedName>
</protein>
<reference evidence="1" key="1">
    <citation type="submission" date="2021-11" db="EMBL/GenBank/DDBJ databases">
        <authorList>
            <person name="Qingchun L."/>
            <person name="Dong Z."/>
            <person name="Zongwei Q."/>
            <person name="Jia Z."/>
            <person name="Duotao L."/>
        </authorList>
    </citation>
    <scope>NUCLEOTIDE SEQUENCE</scope>
    <source>
        <strain evidence="1">WLY-B-L2</strain>
    </source>
</reference>
<sequence length="74" mass="8606">MLPIVKVRIFLDDNVPEYMDGIIRCGSVLSYDKNSIEVDHQELIDNTEYHSEDELVEDIAKRLEVNKSIIEIIE</sequence>
<evidence type="ECO:0000313" key="2">
    <source>
        <dbReference type="Proteomes" id="UP001165422"/>
    </source>
</evidence>
<evidence type="ECO:0000313" key="1">
    <source>
        <dbReference type="EMBL" id="MCC9293900.1"/>
    </source>
</evidence>
<comment type="caution">
    <text evidence="1">The sequence shown here is derived from an EMBL/GenBank/DDBJ whole genome shotgun (WGS) entry which is preliminary data.</text>
</comment>